<reference evidence="2 3" key="1">
    <citation type="submission" date="2016-06" db="EMBL/GenBank/DDBJ databases">
        <authorList>
            <person name="Kjaerup R.B."/>
            <person name="Dalgaard T.S."/>
            <person name="Juul-Madsen H.R."/>
        </authorList>
    </citation>
    <scope>NUCLEOTIDE SEQUENCE [LARGE SCALE GENOMIC DNA]</scope>
    <source>
        <strain evidence="2 3">DSM 43913</strain>
    </source>
</reference>
<accession>A0A1C5GHZ5</accession>
<dbReference type="EMBL" id="LT607733">
    <property type="protein sequence ID" value="SCG19212.1"/>
    <property type="molecule type" value="Genomic_DNA"/>
</dbReference>
<keyword evidence="3" id="KW-1185">Reference proteome</keyword>
<feature type="chain" id="PRO_5008716673" description="DUF11 domain-containing protein" evidence="1">
    <location>
        <begin position="35"/>
        <end position="316"/>
    </location>
</feature>
<dbReference type="GeneID" id="95805229"/>
<evidence type="ECO:0000256" key="1">
    <source>
        <dbReference type="SAM" id="SignalP"/>
    </source>
</evidence>
<sequence>MSITLSTGRRVSAAALGLAVVAAAAVASAAPAVAAPHTSGTGTLSIAAQRLILEPTDQGYVGTLNATVTNNGPTASYYSLSFLEPAGAAEGHVFPEDACVWQGVVGVRTLVNCGSGSGELASGASRAHSVRFHVGTTPRDYPMVVDGSWIGVVPNGDQEPVQSAPFTTLFRSTKGKITKPRPYVQATQTDVSLSANQVRLDRLPDGSLQGRMPLTVRYGNDAPSFGLNVIADLPAGVVVDHIEPQDMPSSWDWFTVPGGRFVPGEARTFDVILTAPAGTPTGELGTGSYTPTSDYVVSLTDVDPADDTTSFTITAG</sequence>
<evidence type="ECO:0008006" key="4">
    <source>
        <dbReference type="Google" id="ProtNLM"/>
    </source>
</evidence>
<dbReference type="AlphaFoldDB" id="A0A1C5GHZ5"/>
<dbReference type="Proteomes" id="UP000198251">
    <property type="component" value="Chromosome I"/>
</dbReference>
<evidence type="ECO:0000313" key="3">
    <source>
        <dbReference type="Proteomes" id="UP000198251"/>
    </source>
</evidence>
<proteinExistence type="predicted"/>
<feature type="signal peptide" evidence="1">
    <location>
        <begin position="1"/>
        <end position="34"/>
    </location>
</feature>
<protein>
    <recommendedName>
        <fullName evidence="4">DUF11 domain-containing protein</fullName>
    </recommendedName>
</protein>
<name>A0A1C5GHZ5_MICEH</name>
<dbReference type="RefSeq" id="WP_231925830.1">
    <property type="nucleotide sequence ID" value="NZ_LT607733.1"/>
</dbReference>
<keyword evidence="1" id="KW-0732">Signal</keyword>
<evidence type="ECO:0000313" key="2">
    <source>
        <dbReference type="EMBL" id="SCG19212.1"/>
    </source>
</evidence>
<gene>
    <name evidence="2" type="ORF">GA0070610_5577</name>
</gene>
<organism evidence="2 3">
    <name type="scientific">Micromonospora echinofusca</name>
    <dbReference type="NCBI Taxonomy" id="47858"/>
    <lineage>
        <taxon>Bacteria</taxon>
        <taxon>Bacillati</taxon>
        <taxon>Actinomycetota</taxon>
        <taxon>Actinomycetes</taxon>
        <taxon>Micromonosporales</taxon>
        <taxon>Micromonosporaceae</taxon>
        <taxon>Micromonospora</taxon>
    </lineage>
</organism>